<accession>A0ABW3GP87</accession>
<protein>
    <submittedName>
        <fullName evidence="2">Rhodanese-like domain-containing protein</fullName>
    </submittedName>
</protein>
<dbReference type="SMART" id="SM00450">
    <property type="entry name" value="RHOD"/>
    <property type="match status" value="1"/>
</dbReference>
<dbReference type="PROSITE" id="PS00380">
    <property type="entry name" value="RHODANESE_1"/>
    <property type="match status" value="1"/>
</dbReference>
<dbReference type="Pfam" id="PF00581">
    <property type="entry name" value="Rhodanese"/>
    <property type="match status" value="1"/>
</dbReference>
<name>A0ABW3GP87_9PROT</name>
<dbReference type="PANTHER" id="PTHR43031">
    <property type="entry name" value="FAD-DEPENDENT OXIDOREDUCTASE"/>
    <property type="match status" value="1"/>
</dbReference>
<proteinExistence type="predicted"/>
<evidence type="ECO:0000313" key="2">
    <source>
        <dbReference type="EMBL" id="MFD0930581.1"/>
    </source>
</evidence>
<dbReference type="PROSITE" id="PS50206">
    <property type="entry name" value="RHODANESE_3"/>
    <property type="match status" value="1"/>
</dbReference>
<feature type="domain" description="Rhodanese" evidence="1">
    <location>
        <begin position="20"/>
        <end position="105"/>
    </location>
</feature>
<dbReference type="InterPro" id="IPR001763">
    <property type="entry name" value="Rhodanese-like_dom"/>
</dbReference>
<comment type="caution">
    <text evidence="2">The sequence shown here is derived from an EMBL/GenBank/DDBJ whole genome shotgun (WGS) entry which is preliminary data.</text>
</comment>
<dbReference type="EMBL" id="JBHTJW010000003">
    <property type="protein sequence ID" value="MFD0930581.1"/>
    <property type="molecule type" value="Genomic_DNA"/>
</dbReference>
<keyword evidence="3" id="KW-1185">Reference proteome</keyword>
<organism evidence="2 3">
    <name type="scientific">Methylophilus glucosoxydans</name>
    <dbReference type="NCBI Taxonomy" id="752553"/>
    <lineage>
        <taxon>Bacteria</taxon>
        <taxon>Pseudomonadati</taxon>
        <taxon>Pseudomonadota</taxon>
        <taxon>Betaproteobacteria</taxon>
        <taxon>Nitrosomonadales</taxon>
        <taxon>Methylophilaceae</taxon>
        <taxon>Methylophilus</taxon>
    </lineage>
</organism>
<dbReference type="RefSeq" id="WP_194747294.1">
    <property type="nucleotide sequence ID" value="NZ_JBHTJW010000003.1"/>
</dbReference>
<sequence length="114" mass="12857">MTWQTIAAAQAAEMLSNPERFAEIALFDTRDMHSYQSGHLPGADQLSEYKLEQVLRSLPRNIPVMIYCYHGNASKVFAQMFDDFRYKEVYSVDGGYEALAPLVQALPEKLAHAA</sequence>
<gene>
    <name evidence="2" type="ORF">ACFQ1T_12415</name>
</gene>
<dbReference type="Proteomes" id="UP001597106">
    <property type="component" value="Unassembled WGS sequence"/>
</dbReference>
<dbReference type="PANTHER" id="PTHR43031:SF6">
    <property type="entry name" value="THIOSULFATE SULFURTRANSFERASE GLPE"/>
    <property type="match status" value="1"/>
</dbReference>
<dbReference type="InterPro" id="IPR001307">
    <property type="entry name" value="Thiosulphate_STrfase_CS"/>
</dbReference>
<reference evidence="3" key="1">
    <citation type="journal article" date="2019" name="Int. J. Syst. Evol. Microbiol.">
        <title>The Global Catalogue of Microorganisms (GCM) 10K type strain sequencing project: providing services to taxonomists for standard genome sequencing and annotation.</title>
        <authorList>
            <consortium name="The Broad Institute Genomics Platform"/>
            <consortium name="The Broad Institute Genome Sequencing Center for Infectious Disease"/>
            <person name="Wu L."/>
            <person name="Ma J."/>
        </authorList>
    </citation>
    <scope>NUCLEOTIDE SEQUENCE [LARGE SCALE GENOMIC DNA]</scope>
    <source>
        <strain evidence="3">CCUG 59685</strain>
    </source>
</reference>
<evidence type="ECO:0000313" key="3">
    <source>
        <dbReference type="Proteomes" id="UP001597106"/>
    </source>
</evidence>
<evidence type="ECO:0000259" key="1">
    <source>
        <dbReference type="PROSITE" id="PS50206"/>
    </source>
</evidence>
<dbReference type="InterPro" id="IPR050229">
    <property type="entry name" value="GlpE_sulfurtransferase"/>
</dbReference>
<dbReference type="Gene3D" id="3.40.250.10">
    <property type="entry name" value="Rhodanese-like domain"/>
    <property type="match status" value="1"/>
</dbReference>
<dbReference type="SUPFAM" id="SSF52821">
    <property type="entry name" value="Rhodanese/Cell cycle control phosphatase"/>
    <property type="match status" value="1"/>
</dbReference>
<dbReference type="InterPro" id="IPR036873">
    <property type="entry name" value="Rhodanese-like_dom_sf"/>
</dbReference>